<dbReference type="Pfam" id="PF07648">
    <property type="entry name" value="Kazal_2"/>
    <property type="match status" value="1"/>
</dbReference>
<dbReference type="RefSeq" id="XP_025829789.1">
    <property type="nucleotide sequence ID" value="XM_025974004.1"/>
</dbReference>
<dbReference type="Proteomes" id="UP000192223">
    <property type="component" value="Unplaced"/>
</dbReference>
<dbReference type="AlphaFoldDB" id="A0A7F5R3J3"/>
<reference evidence="4" key="1">
    <citation type="submission" date="2025-08" db="UniProtKB">
        <authorList>
            <consortium name="RefSeq"/>
        </authorList>
    </citation>
    <scope>IDENTIFICATION</scope>
    <source>
        <tissue evidence="4">Entire body</tissue>
    </source>
</reference>
<feature type="chain" id="PRO_5028813775" evidence="1">
    <location>
        <begin position="23"/>
        <end position="96"/>
    </location>
</feature>
<evidence type="ECO:0000313" key="3">
    <source>
        <dbReference type="Proteomes" id="UP000192223"/>
    </source>
</evidence>
<proteinExistence type="predicted"/>
<protein>
    <submittedName>
        <fullName evidence="4">Vasotab-like</fullName>
    </submittedName>
</protein>
<dbReference type="KEGG" id="apln:108736521"/>
<dbReference type="InParanoid" id="A0A7F5R3J3"/>
<dbReference type="Gene3D" id="3.30.60.30">
    <property type="match status" value="1"/>
</dbReference>
<dbReference type="SMART" id="SM00280">
    <property type="entry name" value="KAZAL"/>
    <property type="match status" value="1"/>
</dbReference>
<evidence type="ECO:0000259" key="2">
    <source>
        <dbReference type="PROSITE" id="PS51465"/>
    </source>
</evidence>
<keyword evidence="3" id="KW-1185">Reference proteome</keyword>
<dbReference type="InterPro" id="IPR036058">
    <property type="entry name" value="Kazal_dom_sf"/>
</dbReference>
<dbReference type="PROSITE" id="PS51465">
    <property type="entry name" value="KAZAL_2"/>
    <property type="match status" value="1"/>
</dbReference>
<dbReference type="GeneID" id="108736521"/>
<dbReference type="OrthoDB" id="7483363at2759"/>
<gene>
    <name evidence="4" type="primary">LOC108736521</name>
</gene>
<evidence type="ECO:0000313" key="4">
    <source>
        <dbReference type="RefSeq" id="XP_025829789.1"/>
    </source>
</evidence>
<name>A0A7F5R3J3_AGRPL</name>
<feature type="domain" description="Kazal-like" evidence="2">
    <location>
        <begin position="25"/>
        <end position="80"/>
    </location>
</feature>
<accession>A0A7F5R3J3</accession>
<feature type="signal peptide" evidence="1">
    <location>
        <begin position="1"/>
        <end position="22"/>
    </location>
</feature>
<keyword evidence="1" id="KW-0732">Signal</keyword>
<organism evidence="3 4">
    <name type="scientific">Agrilus planipennis</name>
    <name type="common">Emerald ash borer</name>
    <name type="synonym">Agrilus marcopoli</name>
    <dbReference type="NCBI Taxonomy" id="224129"/>
    <lineage>
        <taxon>Eukaryota</taxon>
        <taxon>Metazoa</taxon>
        <taxon>Ecdysozoa</taxon>
        <taxon>Arthropoda</taxon>
        <taxon>Hexapoda</taxon>
        <taxon>Insecta</taxon>
        <taxon>Pterygota</taxon>
        <taxon>Neoptera</taxon>
        <taxon>Endopterygota</taxon>
        <taxon>Coleoptera</taxon>
        <taxon>Polyphaga</taxon>
        <taxon>Elateriformia</taxon>
        <taxon>Buprestoidea</taxon>
        <taxon>Buprestidae</taxon>
        <taxon>Agrilinae</taxon>
        <taxon>Agrilus</taxon>
    </lineage>
</organism>
<sequence>MKTLAALLLVVFLAQFWSYGETASLEKDEDCPLCLDVYQPVCGINGKGNKKTFPNECELDQYNCFEGDDYELESEDVCPGVVQPDLETGPSVILGK</sequence>
<dbReference type="SUPFAM" id="SSF100895">
    <property type="entry name" value="Kazal-type serine protease inhibitors"/>
    <property type="match status" value="1"/>
</dbReference>
<dbReference type="InterPro" id="IPR002350">
    <property type="entry name" value="Kazal_dom"/>
</dbReference>
<evidence type="ECO:0000256" key="1">
    <source>
        <dbReference type="SAM" id="SignalP"/>
    </source>
</evidence>